<dbReference type="EMBL" id="OV170228">
    <property type="protein sequence ID" value="CAH0729494.1"/>
    <property type="molecule type" value="Genomic_DNA"/>
</dbReference>
<dbReference type="AlphaFoldDB" id="A0A8J9YG18"/>
<feature type="non-terminal residue" evidence="2">
    <location>
        <position position="213"/>
    </location>
</feature>
<organism evidence="2 3">
    <name type="scientific">Brenthis ino</name>
    <name type="common">lesser marbled fritillary</name>
    <dbReference type="NCBI Taxonomy" id="405034"/>
    <lineage>
        <taxon>Eukaryota</taxon>
        <taxon>Metazoa</taxon>
        <taxon>Ecdysozoa</taxon>
        <taxon>Arthropoda</taxon>
        <taxon>Hexapoda</taxon>
        <taxon>Insecta</taxon>
        <taxon>Pterygota</taxon>
        <taxon>Neoptera</taxon>
        <taxon>Endopterygota</taxon>
        <taxon>Lepidoptera</taxon>
        <taxon>Glossata</taxon>
        <taxon>Ditrysia</taxon>
        <taxon>Papilionoidea</taxon>
        <taxon>Nymphalidae</taxon>
        <taxon>Heliconiinae</taxon>
        <taxon>Argynnini</taxon>
        <taxon>Brenthis</taxon>
    </lineage>
</organism>
<evidence type="ECO:0000313" key="3">
    <source>
        <dbReference type="Proteomes" id="UP000838878"/>
    </source>
</evidence>
<sequence>MTEFVVPRRVLCEFFIGHGTKSEDIQKYLEQHHHLSSEKSELIVKRIQKTLITAFNDRWTKCNRTKERFFSNNISWLDGEFKVQFEEAPMDITPTTSEVRGRPPKSYEDLSEKSKKRKNMELVQEYGLEYIHNAYVQGLRAAGEIEEATVVSMIRNCERNEKRIMKEKLLHESRNGTNFRVDEALNPYISSIRKPSVTISKKLLEEAKNLLAI</sequence>
<gene>
    <name evidence="2" type="ORF">BINO364_LOCUS14573</name>
</gene>
<protein>
    <submittedName>
        <fullName evidence="2">Uncharacterized protein</fullName>
    </submittedName>
</protein>
<reference evidence="2" key="1">
    <citation type="submission" date="2021-12" db="EMBL/GenBank/DDBJ databases">
        <authorList>
            <person name="Martin H S."/>
        </authorList>
    </citation>
    <scope>NUCLEOTIDE SEQUENCE</scope>
</reference>
<name>A0A8J9YG18_9NEOP</name>
<dbReference type="OrthoDB" id="8193306at2759"/>
<evidence type="ECO:0000313" key="2">
    <source>
        <dbReference type="EMBL" id="CAH0729494.1"/>
    </source>
</evidence>
<evidence type="ECO:0000256" key="1">
    <source>
        <dbReference type="SAM" id="MobiDB-lite"/>
    </source>
</evidence>
<dbReference type="Proteomes" id="UP000838878">
    <property type="component" value="Chromosome 8"/>
</dbReference>
<feature type="compositionally biased region" description="Basic and acidic residues" evidence="1">
    <location>
        <begin position="99"/>
        <end position="113"/>
    </location>
</feature>
<keyword evidence="3" id="KW-1185">Reference proteome</keyword>
<feature type="region of interest" description="Disordered" evidence="1">
    <location>
        <begin position="92"/>
        <end position="114"/>
    </location>
</feature>
<proteinExistence type="predicted"/>
<accession>A0A8J9YG18</accession>